<dbReference type="OMA" id="GFDQVCK"/>
<dbReference type="GO" id="GO:0034647">
    <property type="term" value="F:histone H3K4me/H3K4me2/H3K4me3 demethylase activity"/>
    <property type="evidence" value="ECO:0007669"/>
    <property type="project" value="TreeGrafter"/>
</dbReference>
<feature type="region of interest" description="Disordered" evidence="8">
    <location>
        <begin position="1552"/>
        <end position="1586"/>
    </location>
</feature>
<feature type="domain" description="PHD-type" evidence="9">
    <location>
        <begin position="1382"/>
        <end position="1429"/>
    </location>
</feature>
<dbReference type="GO" id="GO:0008270">
    <property type="term" value="F:zinc ion binding"/>
    <property type="evidence" value="ECO:0007669"/>
    <property type="project" value="UniProtKB-KW"/>
</dbReference>
<evidence type="ECO:0000259" key="12">
    <source>
        <dbReference type="PROSITE" id="PS51184"/>
    </source>
</evidence>
<feature type="domain" description="ARID" evidence="10">
    <location>
        <begin position="178"/>
        <end position="292"/>
    </location>
</feature>
<dbReference type="InterPro" id="IPR003347">
    <property type="entry name" value="JmjC_dom"/>
</dbReference>
<dbReference type="CDD" id="cd15518">
    <property type="entry name" value="PHD_Ecm5p_Lid2p_like"/>
    <property type="match status" value="1"/>
</dbReference>
<dbReference type="SUPFAM" id="SSF57903">
    <property type="entry name" value="FYVE/PHD zinc finger"/>
    <property type="match status" value="1"/>
</dbReference>
<dbReference type="FunFam" id="1.10.150.60:FF:000020">
    <property type="entry name" value="Ecm5p"/>
    <property type="match status" value="1"/>
</dbReference>
<dbReference type="SMART" id="SM01014">
    <property type="entry name" value="ARID"/>
    <property type="match status" value="1"/>
</dbReference>
<feature type="compositionally biased region" description="Basic and acidic residues" evidence="8">
    <location>
        <begin position="1"/>
        <end position="10"/>
    </location>
</feature>
<gene>
    <name evidence="13" type="ORF">CAWG_00831</name>
</gene>
<dbReference type="SUPFAM" id="SSF46774">
    <property type="entry name" value="ARID-like"/>
    <property type="match status" value="1"/>
</dbReference>
<dbReference type="PROSITE" id="PS51184">
    <property type="entry name" value="JMJC"/>
    <property type="match status" value="1"/>
</dbReference>
<feature type="region of interest" description="Disordered" evidence="8">
    <location>
        <begin position="200"/>
        <end position="222"/>
    </location>
</feature>
<accession>C4YE78</accession>
<dbReference type="PANTHER" id="PTHR10694:SF33">
    <property type="entry name" value="LYSINE-SPECIFIC DEMETHYLASE 5"/>
    <property type="match status" value="1"/>
</dbReference>
<name>C4YE78_CANAW</name>
<keyword evidence="14" id="KW-1185">Reference proteome</keyword>
<dbReference type="Pfam" id="PF02373">
    <property type="entry name" value="JmjC"/>
    <property type="match status" value="2"/>
</dbReference>
<dbReference type="PaxDb" id="5476-C4YE78"/>
<dbReference type="InterPro" id="IPR001606">
    <property type="entry name" value="ARID_dom"/>
</dbReference>
<dbReference type="PANTHER" id="PTHR10694">
    <property type="entry name" value="LYSINE-SPECIFIC DEMETHYLASE"/>
    <property type="match status" value="1"/>
</dbReference>
<dbReference type="GO" id="GO:0006355">
    <property type="term" value="P:regulation of DNA-templated transcription"/>
    <property type="evidence" value="ECO:0007669"/>
    <property type="project" value="TreeGrafter"/>
</dbReference>
<dbReference type="SMART" id="SM00558">
    <property type="entry name" value="JmjC"/>
    <property type="match status" value="1"/>
</dbReference>
<dbReference type="Pfam" id="PF01388">
    <property type="entry name" value="ARID"/>
    <property type="match status" value="1"/>
</dbReference>
<dbReference type="InterPro" id="IPR036431">
    <property type="entry name" value="ARID_dom_sf"/>
</dbReference>
<evidence type="ECO:0000256" key="6">
    <source>
        <dbReference type="ARBA" id="ARBA00023242"/>
    </source>
</evidence>
<dbReference type="InterPro" id="IPR013083">
    <property type="entry name" value="Znf_RING/FYVE/PHD"/>
</dbReference>
<dbReference type="Gene3D" id="1.10.150.60">
    <property type="entry name" value="ARID DNA-binding domain"/>
    <property type="match status" value="1"/>
</dbReference>
<evidence type="ECO:0000256" key="3">
    <source>
        <dbReference type="ARBA" id="ARBA00022771"/>
    </source>
</evidence>
<dbReference type="PROSITE" id="PS01359">
    <property type="entry name" value="ZF_PHD_1"/>
    <property type="match status" value="1"/>
</dbReference>
<feature type="compositionally biased region" description="Low complexity" evidence="8">
    <location>
        <begin position="208"/>
        <end position="221"/>
    </location>
</feature>
<dbReference type="SMART" id="SM00249">
    <property type="entry name" value="PHD"/>
    <property type="match status" value="1"/>
</dbReference>
<organism evidence="13 14">
    <name type="scientific">Candida albicans (strain WO-1)</name>
    <name type="common">Yeast</name>
    <dbReference type="NCBI Taxonomy" id="294748"/>
    <lineage>
        <taxon>Eukaryota</taxon>
        <taxon>Fungi</taxon>
        <taxon>Dikarya</taxon>
        <taxon>Ascomycota</taxon>
        <taxon>Saccharomycotina</taxon>
        <taxon>Pichiomycetes</taxon>
        <taxon>Debaryomycetaceae</taxon>
        <taxon>Candida/Lodderomyces clade</taxon>
        <taxon>Candida</taxon>
    </lineage>
</organism>
<dbReference type="PROSITE" id="PS51011">
    <property type="entry name" value="ARID"/>
    <property type="match status" value="1"/>
</dbReference>
<comment type="subcellular location">
    <subcellularLocation>
        <location evidence="1">Nucleus</location>
    </subcellularLocation>
</comment>
<sequence>MSYHSDDHSHNHSHSVNNEQTETIYNPKAKFPKTSRFFNNSSLPDLKTFEVIRQNKKILFNGQSTNFNYSPFNLPQQKLKASIPLDYRNLPSKILTSPASDSVSSRNEVPCFSLTPEQTKDPIAFIESVMDVGKEYGAVKVKLPQDDVELFQTTNQINSDLFWFQTNKLLNNPPEDEVYMRLKFHHDLLEFLQSEDSVKYEDQENKRGSNASGSSASQQTNKMPMIDKRPLDLYKLFQSVMIRGGFVEVINKKLWAQIGRELGYKGKIMTSLSSSLKSSYQKILYPYELYLREKQSILEAKEEELKHVQVKKENKIDFLVNHDDSNEDSQKNLNGKRGLDEDFSTNKRIKTEGYTAPLIIGSAKDFRRSVKSKLRKGYLLNSPLSIDVKQPNIFTIKQDEKKRRRQNEKVDISISPQTQLDSAIRYIANSQDDSRVKAAPKIASIYTLRQFMEKDIKFQEFLVQNNSIQFNNVNVTDRNLISHQCLEKLYWEYISSSKGSNLLNFGLELEMGKDIPNYINGSGFVKMGDDLINYKNYLNSEHLNLSHAKSGPHNSSNSIKTGNSTVNQFVQFDSQRFNDDQYIKKLFKSALHPWNLHNLPILPNALLGALDKTDVNDYDLNESRINIGMTFSTENWTCEDHFTNLINFQFFGAVKKWYFIPESEFEKFERLLENIQMKDQSRSNINNKKQVDIDKVMNLLKKSDEDVDYEVVLKTLDNLINVDKDVRLNIGNEGFANLIGEGAKFNYNQEFMITPELLDSFGIRYTTTIQEPGECIIKFPKTFSSTISFGFNLSEEVNLATKSWLDYALESEKWLAKQNIIPGFSTFKLFVNLALMYEGGTNLLFDSDIFYKAASMYDQLYQEEINLRNEVRKFRIKEVVVDDTVDMLSDDSFANLYPSRIVVTDPKSKKSIIISMQKFIQCQQQEQEEQQNSIKQFQLELQLCYSDEKLRYFSRVLNGYSVDFESWVTNYEQLMRENSDILLKTYKGILSDGEKIYSSIVSSAVKQQDIDQEKFKKFKDQVENLRSFIDNSNAFVEKCQNLLSIKHQQRIRNGNDVFREKSYSYTDLLKLVDSIPQLNFMCSEIEQILEFKNEIENFDKASRLLLSKKNKSIQEFDDLISLGESFGLDIPSLNFIIRIRDRLKWLRTYSLIEKGVDPYGDKNEVFSISDLRKFLDQGISVLSTDDLPMIKEVEAILNASNAFDHEVSKFLKYNYVQELDLNRLGDIAKRFSNEKLFISMNNYLELSKLHINIKLIEQFKELESASYAELKQLHNSVLESGLKFDTEILTKILESVESWIDSSWNKLCTTKVITTLNKRIDVDHLNSKLTINAKLVEKLLHLLYKSEFSLSEDDKYEESSSYLAIKSDQADALQEDDEITPKYYCVCREYEYGTMVECDKCNEWYHVQCVKDVSNPDADKYICPTCLVISMSSNYNQFLQDQITLGELKEIYAQGELLNAQSINEMIIMKDLIDELTKHHIGLQDQIARVVLQSDITTKLDCLRFILRKLYGNGVLLNDIWDHVLNLIREYEKILEDAKKLSSEIKPIENVPTTDNVEQVTQKDEPALLSSNKEPTSNQEKSNSDTVEKLVETGAGTAPDTGIPAGGLQIAEKNVAPEEEASNNSEKAQISAQQSVAPQVTNITVDKISNKTDDNRDAVKQTELEHSENLSTSQTESTQAITVEK</sequence>
<feature type="region of interest" description="Disordered" evidence="8">
    <location>
        <begin position="1616"/>
        <end position="1685"/>
    </location>
</feature>
<dbReference type="Gene3D" id="2.60.120.650">
    <property type="entry name" value="Cupin"/>
    <property type="match status" value="1"/>
</dbReference>
<feature type="domain" description="JmjN" evidence="11">
    <location>
        <begin position="109"/>
        <end position="150"/>
    </location>
</feature>
<evidence type="ECO:0000313" key="13">
    <source>
        <dbReference type="EMBL" id="EEQ42614.1"/>
    </source>
</evidence>
<dbReference type="OrthoDB" id="1678912at2759"/>
<dbReference type="SUPFAM" id="SSF51197">
    <property type="entry name" value="Clavaminate synthase-like"/>
    <property type="match status" value="1"/>
</dbReference>
<keyword evidence="3 7" id="KW-0863">Zinc-finger</keyword>
<evidence type="ECO:0000256" key="4">
    <source>
        <dbReference type="ARBA" id="ARBA00022833"/>
    </source>
</evidence>
<dbReference type="InterPro" id="IPR003349">
    <property type="entry name" value="JmjN"/>
</dbReference>
<dbReference type="Gene3D" id="3.30.40.10">
    <property type="entry name" value="Zinc/RING finger domain, C3HC4 (zinc finger)"/>
    <property type="match status" value="1"/>
</dbReference>
<dbReference type="CDD" id="cd16100">
    <property type="entry name" value="ARID"/>
    <property type="match status" value="1"/>
</dbReference>
<dbReference type="PROSITE" id="PS51183">
    <property type="entry name" value="JMJN"/>
    <property type="match status" value="1"/>
</dbReference>
<dbReference type="SMART" id="SM00501">
    <property type="entry name" value="BRIGHT"/>
    <property type="match status" value="1"/>
</dbReference>
<evidence type="ECO:0008006" key="15">
    <source>
        <dbReference type="Google" id="ProtNLM"/>
    </source>
</evidence>
<feature type="compositionally biased region" description="Polar residues" evidence="8">
    <location>
        <begin position="1669"/>
        <end position="1685"/>
    </location>
</feature>
<evidence type="ECO:0000256" key="7">
    <source>
        <dbReference type="PROSITE-ProRule" id="PRU00146"/>
    </source>
</evidence>
<dbReference type="PROSITE" id="PS50016">
    <property type="entry name" value="ZF_PHD_2"/>
    <property type="match status" value="1"/>
</dbReference>
<feature type="compositionally biased region" description="Polar residues" evidence="8">
    <location>
        <begin position="1569"/>
        <end position="1581"/>
    </location>
</feature>
<evidence type="ECO:0000259" key="10">
    <source>
        <dbReference type="PROSITE" id="PS51011"/>
    </source>
</evidence>
<dbReference type="GO" id="GO:0000785">
    <property type="term" value="C:chromatin"/>
    <property type="evidence" value="ECO:0007669"/>
    <property type="project" value="TreeGrafter"/>
</dbReference>
<feature type="region of interest" description="Disordered" evidence="8">
    <location>
        <begin position="1"/>
        <end position="25"/>
    </location>
</feature>
<dbReference type="InterPro" id="IPR013637">
    <property type="entry name" value="Lys_sp_deMease-like_dom"/>
</dbReference>
<evidence type="ECO:0000256" key="2">
    <source>
        <dbReference type="ARBA" id="ARBA00022723"/>
    </source>
</evidence>
<evidence type="ECO:0000256" key="1">
    <source>
        <dbReference type="ARBA" id="ARBA00004123"/>
    </source>
</evidence>
<dbReference type="Pfam" id="PF08429">
    <property type="entry name" value="PLU-1"/>
    <property type="match status" value="1"/>
</dbReference>
<dbReference type="EMBL" id="CH672346">
    <property type="protein sequence ID" value="EEQ42614.1"/>
    <property type="molecule type" value="Genomic_DNA"/>
</dbReference>
<evidence type="ECO:0000313" key="14">
    <source>
        <dbReference type="Proteomes" id="UP000001429"/>
    </source>
</evidence>
<dbReference type="GO" id="GO:0005634">
    <property type="term" value="C:nucleus"/>
    <property type="evidence" value="ECO:0007669"/>
    <property type="project" value="UniProtKB-SubCell"/>
</dbReference>
<feature type="compositionally biased region" description="Polar residues" evidence="8">
    <location>
        <begin position="1622"/>
        <end position="1644"/>
    </location>
</feature>
<keyword evidence="2" id="KW-0479">Metal-binding</keyword>
<evidence type="ECO:0000256" key="8">
    <source>
        <dbReference type="SAM" id="MobiDB-lite"/>
    </source>
</evidence>
<dbReference type="HOGENOM" id="CLU_240564_0_0_1"/>
<dbReference type="InterPro" id="IPR011011">
    <property type="entry name" value="Znf_FYVE_PHD"/>
</dbReference>
<evidence type="ECO:0000259" key="11">
    <source>
        <dbReference type="PROSITE" id="PS51183"/>
    </source>
</evidence>
<reference evidence="13 14" key="1">
    <citation type="journal article" date="2009" name="Nature">
        <title>Evolution of pathogenicity and sexual reproduction in eight Candida genomes.</title>
        <authorList>
            <person name="Butler G."/>
            <person name="Rasmussen M.D."/>
            <person name="Lin M.F."/>
            <person name="Santos M.A."/>
            <person name="Sakthikumar S."/>
            <person name="Munro C.A."/>
            <person name="Rheinbay E."/>
            <person name="Grabherr M."/>
            <person name="Forche A."/>
            <person name="Reedy J.L."/>
            <person name="Agrafioti I."/>
            <person name="Arnaud M.B."/>
            <person name="Bates S."/>
            <person name="Brown A.J."/>
            <person name="Brunke S."/>
            <person name="Costanzo M.C."/>
            <person name="Fitzpatrick D.A."/>
            <person name="de Groot P.W."/>
            <person name="Harris D."/>
            <person name="Hoyer L.L."/>
            <person name="Hube B."/>
            <person name="Klis F.M."/>
            <person name="Kodira C."/>
            <person name="Lennard N."/>
            <person name="Logue M.E."/>
            <person name="Martin R."/>
            <person name="Neiman A.M."/>
            <person name="Nikolaou E."/>
            <person name="Quail M.A."/>
            <person name="Quinn J."/>
            <person name="Santos M.C."/>
            <person name="Schmitzberger F.F."/>
            <person name="Sherlock G."/>
            <person name="Shah P."/>
            <person name="Silverstein K.A."/>
            <person name="Skrzypek M.S."/>
            <person name="Soll D."/>
            <person name="Staggs R."/>
            <person name="Stansfield I."/>
            <person name="Stumpf M.P."/>
            <person name="Sudbery P.E."/>
            <person name="Srikantha T."/>
            <person name="Zeng Q."/>
            <person name="Berman J."/>
            <person name="Berriman M."/>
            <person name="Heitman J."/>
            <person name="Gow N.A."/>
            <person name="Lorenz M.C."/>
            <person name="Birren B.W."/>
            <person name="Kellis M."/>
            <person name="Cuomo C.A."/>
        </authorList>
    </citation>
    <scope>NUCLEOTIDE SEQUENCE [LARGE SCALE GENOMIC DNA]</scope>
    <source>
        <strain evidence="13 14">WO-1</strain>
    </source>
</reference>
<dbReference type="Pfam" id="PF00628">
    <property type="entry name" value="PHD"/>
    <property type="match status" value="1"/>
</dbReference>
<dbReference type="InterPro" id="IPR019787">
    <property type="entry name" value="Znf_PHD-finger"/>
</dbReference>
<feature type="domain" description="JmjC" evidence="12">
    <location>
        <begin position="588"/>
        <end position="816"/>
    </location>
</feature>
<keyword evidence="6" id="KW-0539">Nucleus</keyword>
<protein>
    <recommendedName>
        <fullName evidence="15">Protein ECM5</fullName>
    </recommendedName>
</protein>
<dbReference type="Proteomes" id="UP000001429">
    <property type="component" value="Chromosome 1"/>
</dbReference>
<evidence type="ECO:0000256" key="5">
    <source>
        <dbReference type="ARBA" id="ARBA00023004"/>
    </source>
</evidence>
<evidence type="ECO:0000259" key="9">
    <source>
        <dbReference type="PROSITE" id="PS50016"/>
    </source>
</evidence>
<dbReference type="InterPro" id="IPR019786">
    <property type="entry name" value="Zinc_finger_PHD-type_CS"/>
</dbReference>
<proteinExistence type="predicted"/>
<feature type="compositionally biased region" description="Basic and acidic residues" evidence="8">
    <location>
        <begin position="1648"/>
        <end position="1668"/>
    </location>
</feature>
<dbReference type="VEuPathDB" id="FungiDB:CAWG_00831"/>
<keyword evidence="4" id="KW-0862">Zinc</keyword>
<dbReference type="GO" id="GO:0003677">
    <property type="term" value="F:DNA binding"/>
    <property type="evidence" value="ECO:0007669"/>
    <property type="project" value="InterPro"/>
</dbReference>
<dbReference type="InterPro" id="IPR001965">
    <property type="entry name" value="Znf_PHD"/>
</dbReference>
<keyword evidence="5" id="KW-0408">Iron</keyword>